<feature type="transmembrane region" description="Helical" evidence="8">
    <location>
        <begin position="104"/>
        <end position="124"/>
    </location>
</feature>
<dbReference type="SUPFAM" id="SSF103473">
    <property type="entry name" value="MFS general substrate transporter"/>
    <property type="match status" value="1"/>
</dbReference>
<evidence type="ECO:0000256" key="4">
    <source>
        <dbReference type="ARBA" id="ARBA00022692"/>
    </source>
</evidence>
<feature type="transmembrane region" description="Helical" evidence="8">
    <location>
        <begin position="539"/>
        <end position="557"/>
    </location>
</feature>
<evidence type="ECO:0000313" key="10">
    <source>
        <dbReference type="EMBL" id="KAJ5398185.1"/>
    </source>
</evidence>
<feature type="transmembrane region" description="Helical" evidence="8">
    <location>
        <begin position="294"/>
        <end position="313"/>
    </location>
</feature>
<dbReference type="InterPro" id="IPR011701">
    <property type="entry name" value="MFS"/>
</dbReference>
<gene>
    <name evidence="10" type="ORF">N7509_006298</name>
</gene>
<keyword evidence="3" id="KW-0813">Transport</keyword>
<sequence length="570" mass="61448">METELKEPNQITKPGVLSGPGRNIPRNTYPIQQVQIESPDVREDVQGVDYIEENVQSSVAKPLWALIVLTILSSTFLFSLDNTIVADVQSPIVERFGEVGKMSWLGVAFVLSGSATIIAWGKLFGIFSAKFLYLFSVVMFEVGSAICGAAPTMNAMIVGRAVAGLGGAGMYLGCLTLLSITSSVRQRPQYMALTGITWGLGTVLGPVVGGAFAQNRHATWRWSFYINLCIGAAFSPIYIFYLPRGDPQKVTSFRQKLLQIDYLGMVLNVGAFTALIMAINFGGNIFAWDSGREIALWVVGGVVLLLFILQQAFSVGTTETERVFPADFLNMPLMWLLFCLMSCAATCVFVPTYYIPLHFQFVRGDSPLGAAVGLLPFIFPMVFCGLANGAAMTKLGYYMPWYLVGGILTALGGGLMTTVNENTSTAHIYGYSALIGIGAGMYIQTGFSVAQAKVASSRASDAASFIALAQNLGITLALAISGAVFQNQALDDLQTLIPQYPRETLRGAILGPSSGLLKQLPDTVRKEALYSIVKSMSHTYYLVVFAGCLAAVGSLFMKRERIFIQAASMG</sequence>
<protein>
    <recommendedName>
        <fullName evidence="9">Major facilitator superfamily (MFS) profile domain-containing protein</fullName>
    </recommendedName>
</protein>
<dbReference type="InterPro" id="IPR036259">
    <property type="entry name" value="MFS_trans_sf"/>
</dbReference>
<dbReference type="PANTHER" id="PTHR23501:SF12">
    <property type="entry name" value="MAJOR FACILITATOR SUPERFAMILY (MFS) PROFILE DOMAIN-CONTAINING PROTEIN-RELATED"/>
    <property type="match status" value="1"/>
</dbReference>
<keyword evidence="5 8" id="KW-1133">Transmembrane helix</keyword>
<feature type="transmembrane region" description="Helical" evidence="8">
    <location>
        <begin position="462"/>
        <end position="485"/>
    </location>
</feature>
<evidence type="ECO:0000259" key="9">
    <source>
        <dbReference type="PROSITE" id="PS50850"/>
    </source>
</evidence>
<dbReference type="Gene3D" id="1.20.1250.20">
    <property type="entry name" value="MFS general substrate transporter like domains"/>
    <property type="match status" value="1"/>
</dbReference>
<feature type="transmembrane region" description="Helical" evidence="8">
    <location>
        <begin position="399"/>
        <end position="416"/>
    </location>
</feature>
<reference evidence="10" key="2">
    <citation type="journal article" date="2023" name="IMA Fungus">
        <title>Comparative genomic study of the Penicillium genus elucidates a diverse pangenome and 15 lateral gene transfer events.</title>
        <authorList>
            <person name="Petersen C."/>
            <person name="Sorensen T."/>
            <person name="Nielsen M.R."/>
            <person name="Sondergaard T.E."/>
            <person name="Sorensen J.L."/>
            <person name="Fitzpatrick D.A."/>
            <person name="Frisvad J.C."/>
            <person name="Nielsen K.L."/>
        </authorList>
    </citation>
    <scope>NUCLEOTIDE SEQUENCE</scope>
    <source>
        <strain evidence="10">IBT 29677</strain>
    </source>
</reference>
<comment type="subcellular location">
    <subcellularLocation>
        <location evidence="1">Membrane</location>
        <topology evidence="1">Multi-pass membrane protein</topology>
    </subcellularLocation>
</comment>
<dbReference type="Gene3D" id="1.20.1720.10">
    <property type="entry name" value="Multidrug resistance protein D"/>
    <property type="match status" value="1"/>
</dbReference>
<dbReference type="InterPro" id="IPR020846">
    <property type="entry name" value="MFS_dom"/>
</dbReference>
<comment type="caution">
    <text evidence="10">The sequence shown here is derived from an EMBL/GenBank/DDBJ whole genome shotgun (WGS) entry which is preliminary data.</text>
</comment>
<dbReference type="RefSeq" id="XP_056490237.1">
    <property type="nucleotide sequence ID" value="XM_056630935.1"/>
</dbReference>
<dbReference type="PROSITE" id="PS50850">
    <property type="entry name" value="MFS"/>
    <property type="match status" value="1"/>
</dbReference>
<dbReference type="FunFam" id="1.20.1250.20:FF:000429">
    <property type="entry name" value="MFS drug efflux transporter, putative"/>
    <property type="match status" value="1"/>
</dbReference>
<feature type="transmembrane region" description="Helical" evidence="8">
    <location>
        <begin position="333"/>
        <end position="355"/>
    </location>
</feature>
<dbReference type="EMBL" id="JAPZBU010000006">
    <property type="protein sequence ID" value="KAJ5398185.1"/>
    <property type="molecule type" value="Genomic_DNA"/>
</dbReference>
<proteinExistence type="inferred from homology"/>
<evidence type="ECO:0000256" key="2">
    <source>
        <dbReference type="ARBA" id="ARBA00007520"/>
    </source>
</evidence>
<name>A0A9W9W403_9EURO</name>
<reference evidence="10" key="1">
    <citation type="submission" date="2022-12" db="EMBL/GenBank/DDBJ databases">
        <authorList>
            <person name="Petersen C."/>
        </authorList>
    </citation>
    <scope>NUCLEOTIDE SEQUENCE</scope>
    <source>
        <strain evidence="10">IBT 29677</strain>
    </source>
</reference>
<keyword evidence="11" id="KW-1185">Reference proteome</keyword>
<evidence type="ECO:0000256" key="5">
    <source>
        <dbReference type="ARBA" id="ARBA00022989"/>
    </source>
</evidence>
<evidence type="ECO:0000256" key="6">
    <source>
        <dbReference type="ARBA" id="ARBA00023136"/>
    </source>
</evidence>
<evidence type="ECO:0000256" key="8">
    <source>
        <dbReference type="SAM" id="Phobius"/>
    </source>
</evidence>
<feature type="transmembrane region" description="Helical" evidence="8">
    <location>
        <begin position="428"/>
        <end position="450"/>
    </location>
</feature>
<comment type="similarity">
    <text evidence="2">Belongs to the major facilitator superfamily. TCR/Tet family.</text>
</comment>
<keyword evidence="6 8" id="KW-0472">Membrane</keyword>
<feature type="transmembrane region" description="Helical" evidence="8">
    <location>
        <begin position="157"/>
        <end position="178"/>
    </location>
</feature>
<dbReference type="Proteomes" id="UP001147747">
    <property type="component" value="Unassembled WGS sequence"/>
</dbReference>
<organism evidence="10 11">
    <name type="scientific">Penicillium cosmopolitanum</name>
    <dbReference type="NCBI Taxonomy" id="1131564"/>
    <lineage>
        <taxon>Eukaryota</taxon>
        <taxon>Fungi</taxon>
        <taxon>Dikarya</taxon>
        <taxon>Ascomycota</taxon>
        <taxon>Pezizomycotina</taxon>
        <taxon>Eurotiomycetes</taxon>
        <taxon>Eurotiomycetidae</taxon>
        <taxon>Eurotiales</taxon>
        <taxon>Aspergillaceae</taxon>
        <taxon>Penicillium</taxon>
    </lineage>
</organism>
<evidence type="ECO:0000256" key="1">
    <source>
        <dbReference type="ARBA" id="ARBA00004141"/>
    </source>
</evidence>
<dbReference type="AlphaFoldDB" id="A0A9W9W403"/>
<feature type="transmembrane region" description="Helical" evidence="8">
    <location>
        <begin position="262"/>
        <end position="288"/>
    </location>
</feature>
<evidence type="ECO:0000256" key="3">
    <source>
        <dbReference type="ARBA" id="ARBA00022448"/>
    </source>
</evidence>
<evidence type="ECO:0000256" key="7">
    <source>
        <dbReference type="SAM" id="MobiDB-lite"/>
    </source>
</evidence>
<feature type="transmembrane region" description="Helical" evidence="8">
    <location>
        <begin position="367"/>
        <end position="387"/>
    </location>
</feature>
<dbReference type="OrthoDB" id="10021397at2759"/>
<feature type="transmembrane region" description="Helical" evidence="8">
    <location>
        <begin position="224"/>
        <end position="241"/>
    </location>
</feature>
<dbReference type="PANTHER" id="PTHR23501">
    <property type="entry name" value="MAJOR FACILITATOR SUPERFAMILY"/>
    <property type="match status" value="1"/>
</dbReference>
<evidence type="ECO:0000313" key="11">
    <source>
        <dbReference type="Proteomes" id="UP001147747"/>
    </source>
</evidence>
<accession>A0A9W9W403</accession>
<dbReference type="Pfam" id="PF07690">
    <property type="entry name" value="MFS_1"/>
    <property type="match status" value="1"/>
</dbReference>
<feature type="region of interest" description="Disordered" evidence="7">
    <location>
        <begin position="1"/>
        <end position="24"/>
    </location>
</feature>
<dbReference type="GO" id="GO:0022857">
    <property type="term" value="F:transmembrane transporter activity"/>
    <property type="evidence" value="ECO:0007669"/>
    <property type="project" value="InterPro"/>
</dbReference>
<dbReference type="GO" id="GO:0005886">
    <property type="term" value="C:plasma membrane"/>
    <property type="evidence" value="ECO:0007669"/>
    <property type="project" value="TreeGrafter"/>
</dbReference>
<feature type="transmembrane region" description="Helical" evidence="8">
    <location>
        <begin position="190"/>
        <end position="212"/>
    </location>
</feature>
<dbReference type="GeneID" id="81369915"/>
<keyword evidence="4 8" id="KW-0812">Transmembrane</keyword>
<feature type="domain" description="Major facilitator superfamily (MFS) profile" evidence="9">
    <location>
        <begin position="67"/>
        <end position="562"/>
    </location>
</feature>
<feature type="transmembrane region" description="Helical" evidence="8">
    <location>
        <begin position="63"/>
        <end position="84"/>
    </location>
</feature>
<feature type="transmembrane region" description="Helical" evidence="8">
    <location>
        <begin position="131"/>
        <end position="151"/>
    </location>
</feature>